<keyword evidence="7 8" id="KW-0472">Membrane</keyword>
<evidence type="ECO:0000256" key="8">
    <source>
        <dbReference type="SAM" id="Phobius"/>
    </source>
</evidence>
<dbReference type="PANTHER" id="PTHR34979:SF1">
    <property type="entry name" value="INNER MEMBRANE PROTEIN YGAZ"/>
    <property type="match status" value="1"/>
</dbReference>
<evidence type="ECO:0000256" key="4">
    <source>
        <dbReference type="ARBA" id="ARBA00022475"/>
    </source>
</evidence>
<keyword evidence="4" id="KW-1003">Cell membrane</keyword>
<dbReference type="EMBL" id="JBHTBY010000003">
    <property type="protein sequence ID" value="MFC7320147.1"/>
    <property type="molecule type" value="Genomic_DNA"/>
</dbReference>
<feature type="transmembrane region" description="Helical" evidence="8">
    <location>
        <begin position="205"/>
        <end position="222"/>
    </location>
</feature>
<gene>
    <name evidence="9" type="ORF">ACFQMN_04600</name>
</gene>
<dbReference type="PANTHER" id="PTHR34979">
    <property type="entry name" value="INNER MEMBRANE PROTEIN YGAZ"/>
    <property type="match status" value="1"/>
</dbReference>
<feature type="transmembrane region" description="Helical" evidence="8">
    <location>
        <begin position="124"/>
        <end position="144"/>
    </location>
</feature>
<feature type="transmembrane region" description="Helical" evidence="8">
    <location>
        <begin position="182"/>
        <end position="199"/>
    </location>
</feature>
<keyword evidence="3" id="KW-0813">Transport</keyword>
<proteinExistence type="inferred from homology"/>
<dbReference type="RefSeq" id="WP_289216832.1">
    <property type="nucleotide sequence ID" value="NZ_JAPVRC010000008.1"/>
</dbReference>
<dbReference type="InterPro" id="IPR011606">
    <property type="entry name" value="Brnchd-chn_aa_trnsp_permease"/>
</dbReference>
<keyword evidence="5 8" id="KW-0812">Transmembrane</keyword>
<comment type="caution">
    <text evidence="9">The sequence shown here is derived from an EMBL/GenBank/DDBJ whole genome shotgun (WGS) entry which is preliminary data.</text>
</comment>
<dbReference type="Proteomes" id="UP001596494">
    <property type="component" value="Unassembled WGS sequence"/>
</dbReference>
<evidence type="ECO:0000256" key="2">
    <source>
        <dbReference type="ARBA" id="ARBA00010735"/>
    </source>
</evidence>
<evidence type="ECO:0000256" key="5">
    <source>
        <dbReference type="ARBA" id="ARBA00022692"/>
    </source>
</evidence>
<sequence>MARRGAAAGFPIVLGYLPVALTYGVLAGQSGMSISELTLMSVLVFAGAAQFLAVSMISAGAGAIEIIIAAFVLNFRHFVMSLSFMNRLKEITFRAKLPMSLGLTDETFTMSSLHKKEAKEKYGAYFYASLILTAYLSWVGGSFVGGALGDVIPSRLSESMGVALYAMFIGLLIPSVKKHHRIVFIALIAMTVNFILQAWGMSEGWSIVAGTLLGGLSGVWILDDEGEDI</sequence>
<feature type="transmembrane region" description="Helical" evidence="8">
    <location>
        <begin position="38"/>
        <end position="57"/>
    </location>
</feature>
<evidence type="ECO:0000313" key="10">
    <source>
        <dbReference type="Proteomes" id="UP001596494"/>
    </source>
</evidence>
<feature type="transmembrane region" description="Helical" evidence="8">
    <location>
        <begin position="6"/>
        <end position="26"/>
    </location>
</feature>
<accession>A0ABW2K1C4</accession>
<organism evidence="9 10">
    <name type="scientific">Halobacillus campisalis</name>
    <dbReference type="NCBI Taxonomy" id="435909"/>
    <lineage>
        <taxon>Bacteria</taxon>
        <taxon>Bacillati</taxon>
        <taxon>Bacillota</taxon>
        <taxon>Bacilli</taxon>
        <taxon>Bacillales</taxon>
        <taxon>Bacillaceae</taxon>
        <taxon>Halobacillus</taxon>
    </lineage>
</organism>
<feature type="transmembrane region" description="Helical" evidence="8">
    <location>
        <begin position="156"/>
        <end position="175"/>
    </location>
</feature>
<dbReference type="Pfam" id="PF03591">
    <property type="entry name" value="AzlC"/>
    <property type="match status" value="1"/>
</dbReference>
<protein>
    <submittedName>
        <fullName evidence="9">AzlC family ABC transporter permease</fullName>
    </submittedName>
</protein>
<name>A0ABW2K1C4_9BACI</name>
<evidence type="ECO:0000256" key="7">
    <source>
        <dbReference type="ARBA" id="ARBA00023136"/>
    </source>
</evidence>
<comment type="subcellular location">
    <subcellularLocation>
        <location evidence="1">Cell membrane</location>
        <topology evidence="1">Multi-pass membrane protein</topology>
    </subcellularLocation>
</comment>
<keyword evidence="10" id="KW-1185">Reference proteome</keyword>
<evidence type="ECO:0000256" key="1">
    <source>
        <dbReference type="ARBA" id="ARBA00004651"/>
    </source>
</evidence>
<evidence type="ECO:0000313" key="9">
    <source>
        <dbReference type="EMBL" id="MFC7320147.1"/>
    </source>
</evidence>
<comment type="similarity">
    <text evidence="2">Belongs to the AzlC family.</text>
</comment>
<reference evidence="10" key="1">
    <citation type="journal article" date="2019" name="Int. J. Syst. Evol. Microbiol.">
        <title>The Global Catalogue of Microorganisms (GCM) 10K type strain sequencing project: providing services to taxonomists for standard genome sequencing and annotation.</title>
        <authorList>
            <consortium name="The Broad Institute Genomics Platform"/>
            <consortium name="The Broad Institute Genome Sequencing Center for Infectious Disease"/>
            <person name="Wu L."/>
            <person name="Ma J."/>
        </authorList>
    </citation>
    <scope>NUCLEOTIDE SEQUENCE [LARGE SCALE GENOMIC DNA]</scope>
    <source>
        <strain evidence="10">CCUG 73951</strain>
    </source>
</reference>
<keyword evidence="6 8" id="KW-1133">Transmembrane helix</keyword>
<evidence type="ECO:0000256" key="3">
    <source>
        <dbReference type="ARBA" id="ARBA00022448"/>
    </source>
</evidence>
<evidence type="ECO:0000256" key="6">
    <source>
        <dbReference type="ARBA" id="ARBA00022989"/>
    </source>
</evidence>